<dbReference type="EMBL" id="JARJCW010000017">
    <property type="protein sequence ID" value="KAJ7215469.1"/>
    <property type="molecule type" value="Genomic_DNA"/>
</dbReference>
<dbReference type="Proteomes" id="UP001219525">
    <property type="component" value="Unassembled WGS sequence"/>
</dbReference>
<proteinExistence type="predicted"/>
<evidence type="ECO:0000313" key="2">
    <source>
        <dbReference type="EMBL" id="KAJ7215469.1"/>
    </source>
</evidence>
<keyword evidence="3" id="KW-1185">Reference proteome</keyword>
<accession>A0AAD6YI71</accession>
<organism evidence="2 3">
    <name type="scientific">Mycena pura</name>
    <dbReference type="NCBI Taxonomy" id="153505"/>
    <lineage>
        <taxon>Eukaryota</taxon>
        <taxon>Fungi</taxon>
        <taxon>Dikarya</taxon>
        <taxon>Basidiomycota</taxon>
        <taxon>Agaricomycotina</taxon>
        <taxon>Agaricomycetes</taxon>
        <taxon>Agaricomycetidae</taxon>
        <taxon>Agaricales</taxon>
        <taxon>Marasmiineae</taxon>
        <taxon>Mycenaceae</taxon>
        <taxon>Mycena</taxon>
    </lineage>
</organism>
<gene>
    <name evidence="2" type="ORF">GGX14DRAFT_562681</name>
</gene>
<protein>
    <submittedName>
        <fullName evidence="2">Uncharacterized protein</fullName>
    </submittedName>
</protein>
<reference evidence="2" key="1">
    <citation type="submission" date="2023-03" db="EMBL/GenBank/DDBJ databases">
        <title>Massive genome expansion in bonnet fungi (Mycena s.s.) driven by repeated elements and novel gene families across ecological guilds.</title>
        <authorList>
            <consortium name="Lawrence Berkeley National Laboratory"/>
            <person name="Harder C.B."/>
            <person name="Miyauchi S."/>
            <person name="Viragh M."/>
            <person name="Kuo A."/>
            <person name="Thoen E."/>
            <person name="Andreopoulos B."/>
            <person name="Lu D."/>
            <person name="Skrede I."/>
            <person name="Drula E."/>
            <person name="Henrissat B."/>
            <person name="Morin E."/>
            <person name="Kohler A."/>
            <person name="Barry K."/>
            <person name="LaButti K."/>
            <person name="Morin E."/>
            <person name="Salamov A."/>
            <person name="Lipzen A."/>
            <person name="Mereny Z."/>
            <person name="Hegedus B."/>
            <person name="Baldrian P."/>
            <person name="Stursova M."/>
            <person name="Weitz H."/>
            <person name="Taylor A."/>
            <person name="Grigoriev I.V."/>
            <person name="Nagy L.G."/>
            <person name="Martin F."/>
            <person name="Kauserud H."/>
        </authorList>
    </citation>
    <scope>NUCLEOTIDE SEQUENCE</scope>
    <source>
        <strain evidence="2">9144</strain>
    </source>
</reference>
<evidence type="ECO:0000313" key="3">
    <source>
        <dbReference type="Proteomes" id="UP001219525"/>
    </source>
</evidence>
<feature type="compositionally biased region" description="Low complexity" evidence="1">
    <location>
        <begin position="1"/>
        <end position="15"/>
    </location>
</feature>
<evidence type="ECO:0000256" key="1">
    <source>
        <dbReference type="SAM" id="MobiDB-lite"/>
    </source>
</evidence>
<comment type="caution">
    <text evidence="2">The sequence shown here is derived from an EMBL/GenBank/DDBJ whole genome shotgun (WGS) entry which is preliminary data.</text>
</comment>
<feature type="region of interest" description="Disordered" evidence="1">
    <location>
        <begin position="1"/>
        <end position="35"/>
    </location>
</feature>
<name>A0AAD6YI71_9AGAR</name>
<dbReference type="AlphaFoldDB" id="A0AAD6YI71"/>
<sequence length="243" mass="26797">MSSNSSSGNSAHSHSPLIAPRPAPRPPVDADDSDLSFDSFLIPRISPPEDPLKRLDAREHWGLPHLSDTPLDVTDPHVVRMVEDRNDPLAKCSPCAQFGTECQYSEAGIPCPPCVVLGVPDCEFADPDFFLQNLRHARDAYLHGERVALSKAVQNNQLASSRFAREYGRAEAWFYSCAQGAINRFRINKRATQDVALRGYASLAAACTDPGLLARFITFGYETHIHPIVLHAVADRLLFVFTS</sequence>